<reference evidence="2" key="1">
    <citation type="submission" date="2021-06" db="EMBL/GenBank/DDBJ databases">
        <authorList>
            <person name="Kallberg Y."/>
            <person name="Tangrot J."/>
            <person name="Rosling A."/>
        </authorList>
    </citation>
    <scope>NUCLEOTIDE SEQUENCE</scope>
    <source>
        <strain evidence="2">CL551</strain>
    </source>
</reference>
<name>A0A9N8V7H7_9GLOM</name>
<accession>A0A9N8V7H7</accession>
<feature type="region of interest" description="Disordered" evidence="1">
    <location>
        <begin position="1"/>
        <end position="65"/>
    </location>
</feature>
<proteinExistence type="predicted"/>
<dbReference type="AlphaFoldDB" id="A0A9N8V7H7"/>
<dbReference type="Proteomes" id="UP000789342">
    <property type="component" value="Unassembled WGS sequence"/>
</dbReference>
<comment type="caution">
    <text evidence="2">The sequence shown here is derived from an EMBL/GenBank/DDBJ whole genome shotgun (WGS) entry which is preliminary data.</text>
</comment>
<feature type="compositionally biased region" description="Low complexity" evidence="1">
    <location>
        <begin position="1"/>
        <end position="11"/>
    </location>
</feature>
<gene>
    <name evidence="2" type="ORF">AMORRO_LOCUS12</name>
</gene>
<organism evidence="2 3">
    <name type="scientific">Acaulospora morrowiae</name>
    <dbReference type="NCBI Taxonomy" id="94023"/>
    <lineage>
        <taxon>Eukaryota</taxon>
        <taxon>Fungi</taxon>
        <taxon>Fungi incertae sedis</taxon>
        <taxon>Mucoromycota</taxon>
        <taxon>Glomeromycotina</taxon>
        <taxon>Glomeromycetes</taxon>
        <taxon>Diversisporales</taxon>
        <taxon>Acaulosporaceae</taxon>
        <taxon>Acaulospora</taxon>
    </lineage>
</organism>
<evidence type="ECO:0000313" key="3">
    <source>
        <dbReference type="Proteomes" id="UP000789342"/>
    </source>
</evidence>
<dbReference type="EMBL" id="CAJVPV010000004">
    <property type="protein sequence ID" value="CAG8437407.1"/>
    <property type="molecule type" value="Genomic_DNA"/>
</dbReference>
<protein>
    <submittedName>
        <fullName evidence="2">7594_t:CDS:1</fullName>
    </submittedName>
</protein>
<evidence type="ECO:0000256" key="1">
    <source>
        <dbReference type="SAM" id="MobiDB-lite"/>
    </source>
</evidence>
<dbReference type="OrthoDB" id="10469801at2759"/>
<keyword evidence="3" id="KW-1185">Reference proteome</keyword>
<evidence type="ECO:0000313" key="2">
    <source>
        <dbReference type="EMBL" id="CAG8437407.1"/>
    </source>
</evidence>
<sequence>MVKPITTTTTTKPKKQSKVPPAPQVSRKQSQKTEVTKEKVVTENIVSRKSSQKTENKKSVVPESSIAPVKLPKETEVTKEPIVNETVDNIEAKHIENQDSDNSKSQSIECEVFDHYSKEEDLIPPLFINESASEFVDSTVAGVDSESFKEGTIELINILRNNETPSPLPSYITSYDDQYVTTLPPPVMQTLEYEVIHATGWDESYPPQQLLPKDNKNNGNNGGIKHGKGWQSARYSFCFCFSNAPL</sequence>